<organism evidence="9 10">
    <name type="scientific">Pelotomaculum isophthalicicum JI</name>
    <dbReference type="NCBI Taxonomy" id="947010"/>
    <lineage>
        <taxon>Bacteria</taxon>
        <taxon>Bacillati</taxon>
        <taxon>Bacillota</taxon>
        <taxon>Clostridia</taxon>
        <taxon>Eubacteriales</taxon>
        <taxon>Desulfotomaculaceae</taxon>
        <taxon>Pelotomaculum</taxon>
    </lineage>
</organism>
<evidence type="ECO:0000256" key="4">
    <source>
        <dbReference type="ARBA" id="ARBA00022801"/>
    </source>
</evidence>
<keyword evidence="4" id="KW-0378">Hydrolase</keyword>
<reference evidence="9" key="1">
    <citation type="submission" date="2022-02" db="EMBL/GenBank/DDBJ databases">
        <authorList>
            <person name="Leng L."/>
        </authorList>
    </citation>
    <scope>NUCLEOTIDE SEQUENCE</scope>
    <source>
        <strain evidence="9">JI</strain>
    </source>
</reference>
<dbReference type="InterPro" id="IPR000326">
    <property type="entry name" value="PAP2/HPO"/>
</dbReference>
<sequence>MCDKIFSYFNNMDLAGFNLVNHTLHNSVLNKFMPFLSNAGVGGLIWIIISLILFATGRPAVRKTAFLMLVAVMASYLTGECFKHLFQRLRPFETLTGVELLVKPVHSFSFPSEHAANAFAAGLVLMRKLPGFTWFFILLAVAMAFSRVYVGVHYPSDVLAGSLLGLACGALVLKYENNFFRKNWGWQQENWRKY</sequence>
<evidence type="ECO:0000256" key="5">
    <source>
        <dbReference type="ARBA" id="ARBA00022989"/>
    </source>
</evidence>
<comment type="subcellular location">
    <subcellularLocation>
        <location evidence="1">Cell membrane</location>
        <topology evidence="1">Multi-pass membrane protein</topology>
    </subcellularLocation>
</comment>
<dbReference type="PANTHER" id="PTHR14969">
    <property type="entry name" value="SPHINGOSINE-1-PHOSPHATE PHOSPHOHYDROLASE"/>
    <property type="match status" value="1"/>
</dbReference>
<name>A0A9X4H2R2_9FIRM</name>
<feature type="transmembrane region" description="Helical" evidence="7">
    <location>
        <begin position="158"/>
        <end position="175"/>
    </location>
</feature>
<keyword evidence="5 7" id="KW-1133">Transmembrane helix</keyword>
<keyword evidence="10" id="KW-1185">Reference proteome</keyword>
<dbReference type="Proteomes" id="UP001154312">
    <property type="component" value="Unassembled WGS sequence"/>
</dbReference>
<comment type="caution">
    <text evidence="9">The sequence shown here is derived from an EMBL/GenBank/DDBJ whole genome shotgun (WGS) entry which is preliminary data.</text>
</comment>
<keyword evidence="2" id="KW-1003">Cell membrane</keyword>
<feature type="domain" description="Phosphatidic acid phosphatase type 2/haloperoxidase" evidence="8">
    <location>
        <begin position="64"/>
        <end position="173"/>
    </location>
</feature>
<feature type="transmembrane region" description="Helical" evidence="7">
    <location>
        <begin position="132"/>
        <end position="152"/>
    </location>
</feature>
<dbReference type="Gene3D" id="1.20.144.10">
    <property type="entry name" value="Phosphatidic acid phosphatase type 2/haloperoxidase"/>
    <property type="match status" value="2"/>
</dbReference>
<keyword evidence="6 7" id="KW-0472">Membrane</keyword>
<evidence type="ECO:0000313" key="10">
    <source>
        <dbReference type="Proteomes" id="UP001154312"/>
    </source>
</evidence>
<feature type="transmembrane region" description="Helical" evidence="7">
    <location>
        <begin position="35"/>
        <end position="54"/>
    </location>
</feature>
<dbReference type="GO" id="GO:0005886">
    <property type="term" value="C:plasma membrane"/>
    <property type="evidence" value="ECO:0007669"/>
    <property type="project" value="UniProtKB-SubCell"/>
</dbReference>
<evidence type="ECO:0000256" key="2">
    <source>
        <dbReference type="ARBA" id="ARBA00022475"/>
    </source>
</evidence>
<dbReference type="SMART" id="SM00014">
    <property type="entry name" value="acidPPc"/>
    <property type="match status" value="1"/>
</dbReference>
<evidence type="ECO:0000256" key="6">
    <source>
        <dbReference type="ARBA" id="ARBA00023136"/>
    </source>
</evidence>
<accession>A0A9X4H2R2</accession>
<dbReference type="Pfam" id="PF01569">
    <property type="entry name" value="PAP2"/>
    <property type="match status" value="1"/>
</dbReference>
<dbReference type="GO" id="GO:0016787">
    <property type="term" value="F:hydrolase activity"/>
    <property type="evidence" value="ECO:0007669"/>
    <property type="project" value="UniProtKB-KW"/>
</dbReference>
<evidence type="ECO:0000256" key="3">
    <source>
        <dbReference type="ARBA" id="ARBA00022692"/>
    </source>
</evidence>
<feature type="transmembrane region" description="Helical" evidence="7">
    <location>
        <begin position="66"/>
        <end position="86"/>
    </location>
</feature>
<dbReference type="SUPFAM" id="SSF48317">
    <property type="entry name" value="Acid phosphatase/Vanadium-dependent haloperoxidase"/>
    <property type="match status" value="1"/>
</dbReference>
<dbReference type="AlphaFoldDB" id="A0A9X4H2R2"/>
<evidence type="ECO:0000259" key="8">
    <source>
        <dbReference type="SMART" id="SM00014"/>
    </source>
</evidence>
<protein>
    <submittedName>
        <fullName evidence="9">Phosphatase PAP2 family protein</fullName>
    </submittedName>
</protein>
<gene>
    <name evidence="9" type="ORF">L7E55_09455</name>
</gene>
<dbReference type="PANTHER" id="PTHR14969:SF62">
    <property type="entry name" value="DECAPRENYLPHOSPHORYL-5-PHOSPHORIBOSE PHOSPHATASE RV3807C-RELATED"/>
    <property type="match status" value="1"/>
</dbReference>
<evidence type="ECO:0000313" key="9">
    <source>
        <dbReference type="EMBL" id="MDF9408581.1"/>
    </source>
</evidence>
<keyword evidence="3 7" id="KW-0812">Transmembrane</keyword>
<dbReference type="EMBL" id="JAKOAV010000016">
    <property type="protein sequence ID" value="MDF9408581.1"/>
    <property type="molecule type" value="Genomic_DNA"/>
</dbReference>
<evidence type="ECO:0000256" key="7">
    <source>
        <dbReference type="SAM" id="Phobius"/>
    </source>
</evidence>
<evidence type="ECO:0000256" key="1">
    <source>
        <dbReference type="ARBA" id="ARBA00004651"/>
    </source>
</evidence>
<dbReference type="RefSeq" id="WP_277443915.1">
    <property type="nucleotide sequence ID" value="NZ_JAKOAV010000016.1"/>
</dbReference>
<proteinExistence type="predicted"/>
<dbReference type="InterPro" id="IPR036938">
    <property type="entry name" value="PAP2/HPO_sf"/>
</dbReference>